<evidence type="ECO:0008006" key="3">
    <source>
        <dbReference type="Google" id="ProtNLM"/>
    </source>
</evidence>
<proteinExistence type="predicted"/>
<accession>A0A392QML4</accession>
<evidence type="ECO:0000313" key="2">
    <source>
        <dbReference type="Proteomes" id="UP000265520"/>
    </source>
</evidence>
<comment type="caution">
    <text evidence="1">The sequence shown here is derived from an EMBL/GenBank/DDBJ whole genome shotgun (WGS) entry which is preliminary data.</text>
</comment>
<sequence length="98" mass="11257">MKIDSWHAKSSSSYMGEENHRQDNLEELCLSRLMNPGILYSFLHRNPKLKSLSLNKCFVTNIIPLKMPPEIENLGVVPKLERLMLLDMPDLETIGFEG</sequence>
<dbReference type="SUPFAM" id="SSF52047">
    <property type="entry name" value="RNI-like"/>
    <property type="match status" value="1"/>
</dbReference>
<protein>
    <recommendedName>
        <fullName evidence="3">Disease resistance protein</fullName>
    </recommendedName>
</protein>
<name>A0A392QML4_9FABA</name>
<keyword evidence="2" id="KW-1185">Reference proteome</keyword>
<feature type="non-terminal residue" evidence="1">
    <location>
        <position position="98"/>
    </location>
</feature>
<evidence type="ECO:0000313" key="1">
    <source>
        <dbReference type="EMBL" id="MCI25187.1"/>
    </source>
</evidence>
<reference evidence="1 2" key="1">
    <citation type="journal article" date="2018" name="Front. Plant Sci.">
        <title>Red Clover (Trifolium pratense) and Zigzag Clover (T. medium) - A Picture of Genomic Similarities and Differences.</title>
        <authorList>
            <person name="Dluhosova J."/>
            <person name="Istvanek J."/>
            <person name="Nedelnik J."/>
            <person name="Repkova J."/>
        </authorList>
    </citation>
    <scope>NUCLEOTIDE SEQUENCE [LARGE SCALE GENOMIC DNA]</scope>
    <source>
        <strain evidence="2">cv. 10/8</strain>
        <tissue evidence="1">Leaf</tissue>
    </source>
</reference>
<dbReference type="EMBL" id="LXQA010145756">
    <property type="protein sequence ID" value="MCI25187.1"/>
    <property type="molecule type" value="Genomic_DNA"/>
</dbReference>
<organism evidence="1 2">
    <name type="scientific">Trifolium medium</name>
    <dbReference type="NCBI Taxonomy" id="97028"/>
    <lineage>
        <taxon>Eukaryota</taxon>
        <taxon>Viridiplantae</taxon>
        <taxon>Streptophyta</taxon>
        <taxon>Embryophyta</taxon>
        <taxon>Tracheophyta</taxon>
        <taxon>Spermatophyta</taxon>
        <taxon>Magnoliopsida</taxon>
        <taxon>eudicotyledons</taxon>
        <taxon>Gunneridae</taxon>
        <taxon>Pentapetalae</taxon>
        <taxon>rosids</taxon>
        <taxon>fabids</taxon>
        <taxon>Fabales</taxon>
        <taxon>Fabaceae</taxon>
        <taxon>Papilionoideae</taxon>
        <taxon>50 kb inversion clade</taxon>
        <taxon>NPAAA clade</taxon>
        <taxon>Hologalegina</taxon>
        <taxon>IRL clade</taxon>
        <taxon>Trifolieae</taxon>
        <taxon>Trifolium</taxon>
    </lineage>
</organism>
<dbReference type="AlphaFoldDB" id="A0A392QML4"/>
<dbReference type="Proteomes" id="UP000265520">
    <property type="component" value="Unassembled WGS sequence"/>
</dbReference>